<evidence type="ECO:0000313" key="2">
    <source>
        <dbReference type="EMBL" id="SDM45340.1"/>
    </source>
</evidence>
<dbReference type="EMBL" id="FNGS01000006">
    <property type="protein sequence ID" value="SDM45340.1"/>
    <property type="molecule type" value="Genomic_DNA"/>
</dbReference>
<feature type="transmembrane region" description="Helical" evidence="1">
    <location>
        <begin position="12"/>
        <end position="34"/>
    </location>
</feature>
<keyword evidence="1" id="KW-0472">Membrane</keyword>
<keyword evidence="3" id="KW-1185">Reference proteome</keyword>
<feature type="transmembrane region" description="Helical" evidence="1">
    <location>
        <begin position="54"/>
        <end position="82"/>
    </location>
</feature>
<keyword evidence="1" id="KW-0812">Transmembrane</keyword>
<dbReference type="Pfam" id="PF04367">
    <property type="entry name" value="DUF502"/>
    <property type="match status" value="1"/>
</dbReference>
<name>A0A1G9TCG6_9BACT</name>
<dbReference type="OrthoDB" id="9789516at2"/>
<keyword evidence="1" id="KW-1133">Transmembrane helix</keyword>
<evidence type="ECO:0000256" key="1">
    <source>
        <dbReference type="SAM" id="Phobius"/>
    </source>
</evidence>
<evidence type="ECO:0000313" key="3">
    <source>
        <dbReference type="Proteomes" id="UP000198901"/>
    </source>
</evidence>
<gene>
    <name evidence="2" type="ORF">SAMN04488090_3505</name>
</gene>
<dbReference type="InterPro" id="IPR007462">
    <property type="entry name" value="COV1-like"/>
</dbReference>
<reference evidence="2 3" key="1">
    <citation type="submission" date="2016-10" db="EMBL/GenBank/DDBJ databases">
        <authorList>
            <person name="de Groot N.N."/>
        </authorList>
    </citation>
    <scope>NUCLEOTIDE SEQUENCE [LARGE SCALE GENOMIC DNA]</scope>
    <source>
        <strain evidence="2 3">DSM 21668</strain>
    </source>
</reference>
<dbReference type="PANTHER" id="PTHR31876:SF26">
    <property type="entry name" value="PROTEIN LIKE COV 2"/>
    <property type="match status" value="1"/>
</dbReference>
<protein>
    <submittedName>
        <fullName evidence="2">Uncharacterized membrane protein</fullName>
    </submittedName>
</protein>
<dbReference type="PANTHER" id="PTHR31876">
    <property type="entry name" value="COV-LIKE PROTEIN 1"/>
    <property type="match status" value="1"/>
</dbReference>
<dbReference type="RefSeq" id="WP_093205125.1">
    <property type="nucleotide sequence ID" value="NZ_FNGS01000006.1"/>
</dbReference>
<organism evidence="2 3">
    <name type="scientific">Siphonobacter aquaeclarae</name>
    <dbReference type="NCBI Taxonomy" id="563176"/>
    <lineage>
        <taxon>Bacteria</taxon>
        <taxon>Pseudomonadati</taxon>
        <taxon>Bacteroidota</taxon>
        <taxon>Cytophagia</taxon>
        <taxon>Cytophagales</taxon>
        <taxon>Cytophagaceae</taxon>
        <taxon>Siphonobacter</taxon>
    </lineage>
</organism>
<accession>A0A1G9TCG6</accession>
<dbReference type="STRING" id="563176.SAMN04488090_3505"/>
<dbReference type="AlphaFoldDB" id="A0A1G9TCG6"/>
<proteinExistence type="predicted"/>
<dbReference type="Proteomes" id="UP000198901">
    <property type="component" value="Unassembled WGS sequence"/>
</dbReference>
<sequence>MRNRIVNRFVSYFVRGLLLLAPMYFTGYILYEAFLYLDGLVPIGIGTGNNQIRLWGVGLVVVLGIVFMVGFLGSTFLAVPVFSVFEELINRLPLVRIIYSSLKDLTSAFVGDKKKFNQPVMVKMDPNLDLHRLGFLTQSDLSDWDIPGSVAVYLPQSYAFAGDLFIVPKENVVLLKANAAEVMKFIVSGGVSRN</sequence>